<sequence>MQNVWLRPITLEDADAVQRCASDAKLAATCNVPHPYPLNGGQQFAERSIRAREQKQRFPHAIVCNDQFVGVIGINLPDFSNLTAEVDYWLAVPFWGRGIMTQAVGLVVEIAFQELGFRHLFSSCWAENPASCRVLEKNGFRKIQSVLNDGHFGQKFLGQTIHRFRLSYEEWLNRAKAS</sequence>
<protein>
    <recommendedName>
        <fullName evidence="4">N-acetyltransferase domain-containing protein</fullName>
    </recommendedName>
</protein>
<evidence type="ECO:0000256" key="1">
    <source>
        <dbReference type="ARBA" id="ARBA00022679"/>
    </source>
</evidence>
<dbReference type="InterPro" id="IPR051531">
    <property type="entry name" value="N-acetyltransferase"/>
</dbReference>
<keyword evidence="6" id="KW-1185">Reference proteome</keyword>
<dbReference type="PROSITE" id="PS51186">
    <property type="entry name" value="GNAT"/>
    <property type="match status" value="1"/>
</dbReference>
<evidence type="ECO:0000313" key="5">
    <source>
        <dbReference type="EMBL" id="MUL36577.1"/>
    </source>
</evidence>
<proteinExistence type="inferred from homology"/>
<evidence type="ECO:0000256" key="3">
    <source>
        <dbReference type="ARBA" id="ARBA00038502"/>
    </source>
</evidence>
<comment type="similarity">
    <text evidence="3">Belongs to the acetyltransferase family. RimJ subfamily.</text>
</comment>
<dbReference type="EMBL" id="NAPY01000012">
    <property type="protein sequence ID" value="MUL36577.1"/>
    <property type="molecule type" value="Genomic_DNA"/>
</dbReference>
<dbReference type="PANTHER" id="PTHR43792:SF8">
    <property type="entry name" value="[RIBOSOMAL PROTEIN US5]-ALANINE N-ACETYLTRANSFERASE"/>
    <property type="match status" value="1"/>
</dbReference>
<feature type="domain" description="N-acetyltransferase" evidence="4">
    <location>
        <begin position="4"/>
        <end position="162"/>
    </location>
</feature>
<dbReference type="Proteomes" id="UP000441797">
    <property type="component" value="Unassembled WGS sequence"/>
</dbReference>
<dbReference type="Pfam" id="PF13302">
    <property type="entry name" value="Acetyltransf_3"/>
    <property type="match status" value="1"/>
</dbReference>
<keyword evidence="1" id="KW-0808">Transferase</keyword>
<gene>
    <name evidence="5" type="ORF">BWI75_09500</name>
</gene>
<dbReference type="OrthoDB" id="9785602at2"/>
<dbReference type="AlphaFoldDB" id="A0A6N8FWQ5"/>
<comment type="caution">
    <text evidence="5">The sequence shown here is derived from an EMBL/GenBank/DDBJ whole genome shotgun (WGS) entry which is preliminary data.</text>
</comment>
<dbReference type="InterPro" id="IPR000182">
    <property type="entry name" value="GNAT_dom"/>
</dbReference>
<dbReference type="SUPFAM" id="SSF55729">
    <property type="entry name" value="Acyl-CoA N-acyltransferases (Nat)"/>
    <property type="match status" value="1"/>
</dbReference>
<accession>A0A6N8FWQ5</accession>
<evidence type="ECO:0000256" key="2">
    <source>
        <dbReference type="ARBA" id="ARBA00023315"/>
    </source>
</evidence>
<dbReference type="PANTHER" id="PTHR43792">
    <property type="entry name" value="GNAT FAMILY, PUTATIVE (AFU_ORTHOLOGUE AFUA_3G00765)-RELATED-RELATED"/>
    <property type="match status" value="1"/>
</dbReference>
<dbReference type="RefSeq" id="WP_105218237.1">
    <property type="nucleotide sequence ID" value="NZ_CAWNSU010000076.1"/>
</dbReference>
<reference evidence="5 6" key="1">
    <citation type="journal article" date="2019" name="Front. Microbiol.">
        <title>Genomic Features for Desiccation Tolerance and Sugar Biosynthesis in the Extremophile Gloeocapsopsis sp. UTEX B3054.</title>
        <authorList>
            <person name="Urrejola C."/>
            <person name="Alcorta J."/>
            <person name="Salas L."/>
            <person name="Vasquez M."/>
            <person name="Polz M.F."/>
            <person name="Vicuna R."/>
            <person name="Diez B."/>
        </authorList>
    </citation>
    <scope>NUCLEOTIDE SEQUENCE [LARGE SCALE GENOMIC DNA]</scope>
    <source>
        <strain evidence="5 6">1H9</strain>
    </source>
</reference>
<keyword evidence="2" id="KW-0012">Acyltransferase</keyword>
<dbReference type="GO" id="GO:0016747">
    <property type="term" value="F:acyltransferase activity, transferring groups other than amino-acyl groups"/>
    <property type="evidence" value="ECO:0007669"/>
    <property type="project" value="InterPro"/>
</dbReference>
<name>A0A6N8FWQ5_9CHRO</name>
<evidence type="ECO:0000313" key="6">
    <source>
        <dbReference type="Proteomes" id="UP000441797"/>
    </source>
</evidence>
<organism evidence="5 6">
    <name type="scientific">Gloeocapsopsis dulcis AAB1 = 1H9</name>
    <dbReference type="NCBI Taxonomy" id="1433147"/>
    <lineage>
        <taxon>Bacteria</taxon>
        <taxon>Bacillati</taxon>
        <taxon>Cyanobacteriota</taxon>
        <taxon>Cyanophyceae</taxon>
        <taxon>Oscillatoriophycideae</taxon>
        <taxon>Chroococcales</taxon>
        <taxon>Chroococcaceae</taxon>
        <taxon>Gloeocapsopsis</taxon>
        <taxon>Gloeocapsopsis dulcis</taxon>
    </lineage>
</organism>
<dbReference type="InterPro" id="IPR016181">
    <property type="entry name" value="Acyl_CoA_acyltransferase"/>
</dbReference>
<evidence type="ECO:0000259" key="4">
    <source>
        <dbReference type="PROSITE" id="PS51186"/>
    </source>
</evidence>
<dbReference type="Gene3D" id="3.40.630.30">
    <property type="match status" value="1"/>
</dbReference>